<dbReference type="Proteomes" id="UP000484015">
    <property type="component" value="Unassembled WGS sequence"/>
</dbReference>
<organism evidence="2 3">
    <name type="scientific">Pseudoduganella ginsengisoli</name>
    <dbReference type="NCBI Taxonomy" id="1462440"/>
    <lineage>
        <taxon>Bacteria</taxon>
        <taxon>Pseudomonadati</taxon>
        <taxon>Pseudomonadota</taxon>
        <taxon>Betaproteobacteria</taxon>
        <taxon>Burkholderiales</taxon>
        <taxon>Oxalobacteraceae</taxon>
        <taxon>Telluria group</taxon>
        <taxon>Pseudoduganella</taxon>
    </lineage>
</organism>
<evidence type="ECO:0000313" key="3">
    <source>
        <dbReference type="Proteomes" id="UP000484015"/>
    </source>
</evidence>
<name>A0A6L6PWI8_9BURK</name>
<gene>
    <name evidence="2" type="ORF">GM668_05800</name>
</gene>
<feature type="compositionally biased region" description="Polar residues" evidence="1">
    <location>
        <begin position="43"/>
        <end position="63"/>
    </location>
</feature>
<dbReference type="AlphaFoldDB" id="A0A6L6PWI8"/>
<sequence length="117" mass="12523">MAQNQQHGDQAIGSGNTQDGIQGTPSGTEGATTGQGVEKGQSKQRTQDQGNRQSSGGTETYQRNDLFEDDGEDAELSEAERARSQQSAQREGLGSRQHSGRSERGNRQGLDTEQNGE</sequence>
<keyword evidence="3" id="KW-1185">Reference proteome</keyword>
<comment type="caution">
    <text evidence="2">The sequence shown here is derived from an EMBL/GenBank/DDBJ whole genome shotgun (WGS) entry which is preliminary data.</text>
</comment>
<evidence type="ECO:0000313" key="2">
    <source>
        <dbReference type="EMBL" id="MTW01599.1"/>
    </source>
</evidence>
<accession>A0A6L6PWI8</accession>
<dbReference type="RefSeq" id="WP_155437984.1">
    <property type="nucleotide sequence ID" value="NZ_WNLA01000002.1"/>
</dbReference>
<evidence type="ECO:0000256" key="1">
    <source>
        <dbReference type="SAM" id="MobiDB-lite"/>
    </source>
</evidence>
<feature type="region of interest" description="Disordered" evidence="1">
    <location>
        <begin position="1"/>
        <end position="117"/>
    </location>
</feature>
<dbReference type="EMBL" id="WNLA01000002">
    <property type="protein sequence ID" value="MTW01599.1"/>
    <property type="molecule type" value="Genomic_DNA"/>
</dbReference>
<feature type="compositionally biased region" description="Polar residues" evidence="1">
    <location>
        <begin position="1"/>
        <end position="35"/>
    </location>
</feature>
<proteinExistence type="predicted"/>
<protein>
    <submittedName>
        <fullName evidence="2">Uncharacterized protein</fullName>
    </submittedName>
</protein>
<reference evidence="2 3" key="1">
    <citation type="submission" date="2019-11" db="EMBL/GenBank/DDBJ databases">
        <title>Type strains purchased from KCTC, JCM and DSMZ.</title>
        <authorList>
            <person name="Lu H."/>
        </authorList>
    </citation>
    <scope>NUCLEOTIDE SEQUENCE [LARGE SCALE GENOMIC DNA]</scope>
    <source>
        <strain evidence="2 3">KCTC 42409</strain>
    </source>
</reference>
<feature type="compositionally biased region" description="Acidic residues" evidence="1">
    <location>
        <begin position="67"/>
        <end position="77"/>
    </location>
</feature>